<gene>
    <name evidence="1" type="ORF">GCM10011335_30410</name>
</gene>
<protein>
    <submittedName>
        <fullName evidence="1">Membrane protein</fullName>
    </submittedName>
</protein>
<proteinExistence type="predicted"/>
<dbReference type="EMBL" id="BMJJ01000007">
    <property type="protein sequence ID" value="GGD25413.1"/>
    <property type="molecule type" value="Genomic_DNA"/>
</dbReference>
<dbReference type="Proteomes" id="UP000613160">
    <property type="component" value="Unassembled WGS sequence"/>
</dbReference>
<name>A0A917DCB1_9HYPH</name>
<sequence length="1107" mass="114576">MGRSRSRTVGLCSTALTLAVVLIAGALLIVGTRSGQDLLHRQTMAAINRTVGADLAIGLARQTLSRDADGGLAIQWTDVSLTRRGEAEPVARVDSIKVGFSLMPLLSGRMQFRTIEIDGGAIDLSGAGTERSSAPQQEGTAPPPVIAERFTAVMQGIEAQVGAFHRVGIDRIRLRDVSLTVPARTGGAPVTGLVRTADLVLADRRDMTLAAMVEIDGHTVPLSGAVDFDAAAERLNGLSLTAGPVDLGAILPPGSPEDKLDERPFATDSDISITLSVDSPAESARRATLSVDVGPGLVQVGKGFTRVERLRGGLRLVEGEASLALVDTDIAFDGLSMALDGGAAVDGGKPDIDAIDFSLRSRDLRSTIGSERPDPTEAEIVLAGRADLTAREIGLSTFSVDTGGGSLSGDAVLRTDAPDAMTSLRLKASNLGAAEVKALWPFNIAVNTRRWVMAHVGDSGRVSDGTIAINVRHDRMEPAFRPGSHPSPEEMDLVFRLEGVTAATLGALPAVTDGRADIHTSGGDTVVTIESGKVAGFADVSVTPSSVSFIRAPGPALQELDGTLVLGLAGPVPDLLAIAARPPIEALKAIEIKPEEATGQAAVTANLAFLLGDDVPKEQEFGPWSVAVALKDAGLGVPVEGRRLAGMSGAVEIRPGGASGKLDGRIDDIPASIAFNRPFGRKPEGDDQLSVDLSLSAEDVEKAAPALAKIVTGPIEARIERQGASMLKATVDFADAAVSLPWIGWRKGKGVAADLSFDLEAGEASTSLKNLVLKGDGFSASGDVVADKEGLKSAELGTIALNAGDDVAVSLDRVSNGYSVRVAGSRFDARPFLQDLKANLGAKAKSSGHASGQLDVGIAIDTLKGFGDREIGGFTLNYAGSGDNVAALSISGQTSGGGFSADMSPRGNERAIRVRTPDAGSLAEFSGLYNRMEGGEIALELTGSHKGGYRGNLTARNFTLVDEPRLSSLVGSSPSPDSASLSQALGTELRTERAFFDYAAAGILYGDNGLALSNGIIRGPVFGSSFAGTVYDAVNRMDIVGSFMPAYGVNRIFGAIPLFGQILGNGNEGGLIGITYRLAGDFAAPTLTVNPISAIAPGIFRSIFSYE</sequence>
<dbReference type="RefSeq" id="WP_188852160.1">
    <property type="nucleotide sequence ID" value="NZ_BMJJ01000007.1"/>
</dbReference>
<dbReference type="AlphaFoldDB" id="A0A917DCB1"/>
<evidence type="ECO:0000313" key="2">
    <source>
        <dbReference type="Proteomes" id="UP000613160"/>
    </source>
</evidence>
<reference evidence="1" key="2">
    <citation type="submission" date="2020-09" db="EMBL/GenBank/DDBJ databases">
        <authorList>
            <person name="Sun Q."/>
            <person name="Zhou Y."/>
        </authorList>
    </citation>
    <scope>NUCLEOTIDE SEQUENCE</scope>
    <source>
        <strain evidence="1">CGMCC 1.15493</strain>
    </source>
</reference>
<accession>A0A917DCB1</accession>
<keyword evidence="2" id="KW-1185">Reference proteome</keyword>
<reference evidence="1" key="1">
    <citation type="journal article" date="2014" name="Int. J. Syst. Evol. Microbiol.">
        <title>Complete genome sequence of Corynebacterium casei LMG S-19264T (=DSM 44701T), isolated from a smear-ripened cheese.</title>
        <authorList>
            <consortium name="US DOE Joint Genome Institute (JGI-PGF)"/>
            <person name="Walter F."/>
            <person name="Albersmeier A."/>
            <person name="Kalinowski J."/>
            <person name="Ruckert C."/>
        </authorList>
    </citation>
    <scope>NUCLEOTIDE SEQUENCE</scope>
    <source>
        <strain evidence="1">CGMCC 1.15493</strain>
    </source>
</reference>
<evidence type="ECO:0000313" key="1">
    <source>
        <dbReference type="EMBL" id="GGD25413.1"/>
    </source>
</evidence>
<comment type="caution">
    <text evidence="1">The sequence shown here is derived from an EMBL/GenBank/DDBJ whole genome shotgun (WGS) entry which is preliminary data.</text>
</comment>
<organism evidence="1 2">
    <name type="scientific">Aureimonas glaciei</name>
    <dbReference type="NCBI Taxonomy" id="1776957"/>
    <lineage>
        <taxon>Bacteria</taxon>
        <taxon>Pseudomonadati</taxon>
        <taxon>Pseudomonadota</taxon>
        <taxon>Alphaproteobacteria</taxon>
        <taxon>Hyphomicrobiales</taxon>
        <taxon>Aurantimonadaceae</taxon>
        <taxon>Aureimonas</taxon>
    </lineage>
</organism>